<evidence type="ECO:0000256" key="2">
    <source>
        <dbReference type="ARBA" id="ARBA00022741"/>
    </source>
</evidence>
<dbReference type="InterPro" id="IPR027417">
    <property type="entry name" value="P-loop_NTPase"/>
</dbReference>
<dbReference type="Pfam" id="PF00005">
    <property type="entry name" value="ABC_tran"/>
    <property type="match status" value="1"/>
</dbReference>
<dbReference type="InterPro" id="IPR050093">
    <property type="entry name" value="ABC_SmlMolc_Importer"/>
</dbReference>
<dbReference type="GO" id="GO:0005524">
    <property type="term" value="F:ATP binding"/>
    <property type="evidence" value="ECO:0007669"/>
    <property type="project" value="UniProtKB-KW"/>
</dbReference>
<evidence type="ECO:0000256" key="4">
    <source>
        <dbReference type="SAM" id="MobiDB-lite"/>
    </source>
</evidence>
<dbReference type="OrthoDB" id="9112331at2"/>
<protein>
    <submittedName>
        <fullName evidence="6">ABC transporter ATP-binding protein</fullName>
    </submittedName>
</protein>
<dbReference type="InterPro" id="IPR017871">
    <property type="entry name" value="ABC_transporter-like_CS"/>
</dbReference>
<dbReference type="GO" id="GO:0016887">
    <property type="term" value="F:ATP hydrolysis activity"/>
    <property type="evidence" value="ECO:0007669"/>
    <property type="project" value="InterPro"/>
</dbReference>
<dbReference type="RefSeq" id="WP_136455558.1">
    <property type="nucleotide sequence ID" value="NZ_SSWH01000014.1"/>
</dbReference>
<feature type="region of interest" description="Disordered" evidence="4">
    <location>
        <begin position="289"/>
        <end position="325"/>
    </location>
</feature>
<dbReference type="EMBL" id="SSWH01000014">
    <property type="protein sequence ID" value="THJ64979.1"/>
    <property type="molecule type" value="Genomic_DNA"/>
</dbReference>
<keyword evidence="2" id="KW-0547">Nucleotide-binding</keyword>
<sequence>MPLRFAATLAQRRFDVRFELAAGETLAVLGPNGAGKSTLLALLAGLLTPTWGRAELDGAVLFDVGERGSVLTEPRERGISLLAQEALLFPHLSALENVAFGPRSRGVHRVSARATALAWLDRVGVPELAGRRPAQLSGGQAQRVALARALAADPALLLLDEPLAALDVGVAPAMRLLLRDVLRERTAVIVTHDPLDAFLLADRVLVLEDGRIVESGATAEVLTRPVTAFGARLAGLNLVPGRRTRAGFTGRNGLEVPLADAVPVGAVPVGASMALAVRPAAVGVSLSARAAPESGQGPHSGADPDSEFGPGSASHSASHSTSDSARLAATIDDVEHRGDVVRVHAAGLAADVAPADVVALGLVPGLPVVLTMRHSDVVVYPTPLPDQDADPDGR</sequence>
<accession>A0A4V6S849</accession>
<evidence type="ECO:0000313" key="7">
    <source>
        <dbReference type="Proteomes" id="UP000305233"/>
    </source>
</evidence>
<feature type="compositionally biased region" description="Low complexity" evidence="4">
    <location>
        <begin position="312"/>
        <end position="325"/>
    </location>
</feature>
<evidence type="ECO:0000256" key="3">
    <source>
        <dbReference type="ARBA" id="ARBA00022840"/>
    </source>
</evidence>
<dbReference type="Gene3D" id="3.40.50.300">
    <property type="entry name" value="P-loop containing nucleotide triphosphate hydrolases"/>
    <property type="match status" value="1"/>
</dbReference>
<dbReference type="InterPro" id="IPR003593">
    <property type="entry name" value="AAA+_ATPase"/>
</dbReference>
<feature type="domain" description="ABC transporter" evidence="5">
    <location>
        <begin position="3"/>
        <end position="234"/>
    </location>
</feature>
<dbReference type="Proteomes" id="UP000305233">
    <property type="component" value="Unassembled WGS sequence"/>
</dbReference>
<gene>
    <name evidence="6" type="ORF">E8P82_13410</name>
</gene>
<keyword evidence="1" id="KW-0813">Transport</keyword>
<reference evidence="6 7" key="1">
    <citation type="submission" date="2019-04" db="EMBL/GenBank/DDBJ databases">
        <authorList>
            <person name="Liu Q."/>
            <person name="Xin Y.-H."/>
        </authorList>
    </citation>
    <scope>NUCLEOTIDE SEQUENCE [LARGE SCALE GENOMIC DNA]</scope>
    <source>
        <strain evidence="6 7">AM23</strain>
    </source>
</reference>
<comment type="caution">
    <text evidence="6">The sequence shown here is derived from an EMBL/GenBank/DDBJ whole genome shotgun (WGS) entry which is preliminary data.</text>
</comment>
<dbReference type="PANTHER" id="PTHR42781">
    <property type="entry name" value="SPERMIDINE/PUTRESCINE IMPORT ATP-BINDING PROTEIN POTA"/>
    <property type="match status" value="1"/>
</dbReference>
<dbReference type="SUPFAM" id="SSF52540">
    <property type="entry name" value="P-loop containing nucleoside triphosphate hydrolases"/>
    <property type="match status" value="1"/>
</dbReference>
<dbReference type="PROSITE" id="PS50893">
    <property type="entry name" value="ABC_TRANSPORTER_2"/>
    <property type="match status" value="1"/>
</dbReference>
<dbReference type="PROSITE" id="PS00211">
    <property type="entry name" value="ABC_TRANSPORTER_1"/>
    <property type="match status" value="1"/>
</dbReference>
<dbReference type="InterPro" id="IPR003439">
    <property type="entry name" value="ABC_transporter-like_ATP-bd"/>
</dbReference>
<evidence type="ECO:0000256" key="1">
    <source>
        <dbReference type="ARBA" id="ARBA00022448"/>
    </source>
</evidence>
<organism evidence="6 7">
    <name type="scientific">Arthrobacter echini</name>
    <dbReference type="NCBI Taxonomy" id="1529066"/>
    <lineage>
        <taxon>Bacteria</taxon>
        <taxon>Bacillati</taxon>
        <taxon>Actinomycetota</taxon>
        <taxon>Actinomycetes</taxon>
        <taxon>Micrococcales</taxon>
        <taxon>Micrococcaceae</taxon>
        <taxon>Arthrobacter</taxon>
    </lineage>
</organism>
<proteinExistence type="predicted"/>
<name>A0A4V6S849_9MICC</name>
<evidence type="ECO:0000259" key="5">
    <source>
        <dbReference type="PROSITE" id="PS50893"/>
    </source>
</evidence>
<dbReference type="AlphaFoldDB" id="A0A4V6S849"/>
<dbReference type="PANTHER" id="PTHR42781:SF4">
    <property type="entry name" value="SPERMIDINE_PUTRESCINE IMPORT ATP-BINDING PROTEIN POTA"/>
    <property type="match status" value="1"/>
</dbReference>
<evidence type="ECO:0000313" key="6">
    <source>
        <dbReference type="EMBL" id="THJ64979.1"/>
    </source>
</evidence>
<keyword evidence="3 6" id="KW-0067">ATP-binding</keyword>
<dbReference type="SMART" id="SM00382">
    <property type="entry name" value="AAA"/>
    <property type="match status" value="1"/>
</dbReference>
<keyword evidence="7" id="KW-1185">Reference proteome</keyword>